<dbReference type="EMBL" id="SOEO01000002">
    <property type="protein sequence ID" value="TDX84706.1"/>
    <property type="molecule type" value="Genomic_DNA"/>
</dbReference>
<proteinExistence type="predicted"/>
<gene>
    <name evidence="1" type="ORF">B0I22_2338</name>
</gene>
<evidence type="ECO:0000313" key="2">
    <source>
        <dbReference type="Proteomes" id="UP000295313"/>
    </source>
</evidence>
<keyword evidence="2" id="KW-1185">Reference proteome</keyword>
<protein>
    <submittedName>
        <fullName evidence="1">Uncharacterized protein</fullName>
    </submittedName>
</protein>
<evidence type="ECO:0000313" key="1">
    <source>
        <dbReference type="EMBL" id="TDX84706.1"/>
    </source>
</evidence>
<dbReference type="AlphaFoldDB" id="A0A4V3H2M4"/>
<comment type="caution">
    <text evidence="1">The sequence shown here is derived from an EMBL/GenBank/DDBJ whole genome shotgun (WGS) entry which is preliminary data.</text>
</comment>
<name>A0A4V3H2M4_9FLAO</name>
<reference evidence="1 2" key="1">
    <citation type="submission" date="2019-03" db="EMBL/GenBank/DDBJ databases">
        <title>Genomic Encyclopedia of Type Strains, Phase III (KMG-III): the genomes of soil and plant-associated and newly described type strains.</title>
        <authorList>
            <person name="Whitman W."/>
        </authorList>
    </citation>
    <scope>NUCLEOTIDE SEQUENCE [LARGE SCALE GENOMIC DNA]</scope>
    <source>
        <strain evidence="1 2">CGMCC 1.12802</strain>
    </source>
</reference>
<sequence>MNSETTKKLYFYLKTNLENKNHQNIVIFTIPKL</sequence>
<accession>A0A4V3H2M4</accession>
<dbReference type="Proteomes" id="UP000295313">
    <property type="component" value="Unassembled WGS sequence"/>
</dbReference>
<organism evidence="1 2">
    <name type="scientific">Epilithonimonas xixisoli</name>
    <dbReference type="NCBI Taxonomy" id="1476462"/>
    <lineage>
        <taxon>Bacteria</taxon>
        <taxon>Pseudomonadati</taxon>
        <taxon>Bacteroidota</taxon>
        <taxon>Flavobacteriia</taxon>
        <taxon>Flavobacteriales</taxon>
        <taxon>Weeksellaceae</taxon>
        <taxon>Chryseobacterium group</taxon>
        <taxon>Epilithonimonas</taxon>
    </lineage>
</organism>